<evidence type="ECO:0008006" key="3">
    <source>
        <dbReference type="Google" id="ProtNLM"/>
    </source>
</evidence>
<sequence>MLKQNVPADLQLPEKAGQLFFAQRITELTYFYTKESYRVSTTTVPFLAQECLMVLEDHRTFDLHISGVERVFDELKRRSFQNPVVNELIRVPLDNYFEIDHQNLTQIEDVVRVLASEVTPLSYAQKIATLIVQAGSEEKSKLNFLAGELACSLINLGVSQEHIYREACTIFFSENLPSSGDRLATFLQAVQVDGNNISTFAALIPISSGIGDVNKDVLRLFRAECITDIPVDFEAPEEFVIENAGKSFLYVKNVKATDCFSAAKLIKRNIVRLHDLHGLFHHKGSSNIGKHLLIAKMNEPKSSSLVLSDQNLMTFISDNPRTLAARKLEAMVKTLRLPYGEDSEKFFRIVDFHGMSLNSAIPDNQLINLWTSLETIAPGVKGKSIVGSVCDGVLPFLGLQYIGRIFLQVARDIKRWNNKKFKETLEHIQIDEGIVHKTFLLIVDPTNEALCTSLLSEMTDFPLLQFRISELNKRFKNGKKAEREVRLHLVKAEQQLHRIYRARNSIVHSAEKDHHFTENLIISAHEYFDQVFGLTVELSSTPLCFDNYRDVFSFSKMAFHSYMKGLNKLGDVAVTEAAKFIWRPD</sequence>
<proteinExistence type="predicted"/>
<evidence type="ECO:0000313" key="2">
    <source>
        <dbReference type="Proteomes" id="UP000481643"/>
    </source>
</evidence>
<reference evidence="1 2" key="1">
    <citation type="submission" date="2019-09" db="EMBL/GenBank/DDBJ databases">
        <title>Taxonomic organization of the family Brucellaceae based on a phylogenomic approach.</title>
        <authorList>
            <person name="Leclercq S."/>
            <person name="Cloeckaert A."/>
            <person name="Zygmunt M.S."/>
        </authorList>
    </citation>
    <scope>NUCLEOTIDE SEQUENCE [LARGE SCALE GENOMIC DNA]</scope>
    <source>
        <strain evidence="1 2">WS1830</strain>
    </source>
</reference>
<organism evidence="1 2">
    <name type="scientific">Brucella tritici</name>
    <dbReference type="NCBI Taxonomy" id="94626"/>
    <lineage>
        <taxon>Bacteria</taxon>
        <taxon>Pseudomonadati</taxon>
        <taxon>Pseudomonadota</taxon>
        <taxon>Alphaproteobacteria</taxon>
        <taxon>Hyphomicrobiales</taxon>
        <taxon>Brucellaceae</taxon>
        <taxon>Brucella/Ochrobactrum group</taxon>
        <taxon>Brucella</taxon>
    </lineage>
</organism>
<protein>
    <recommendedName>
        <fullName evidence="3">Apea-like HEPN domain-containing protein</fullName>
    </recommendedName>
</protein>
<dbReference type="EMBL" id="WBVX01000023">
    <property type="protein sequence ID" value="KAB2681418.1"/>
    <property type="molecule type" value="Genomic_DNA"/>
</dbReference>
<accession>A0A6L3YBS8</accession>
<dbReference type="AlphaFoldDB" id="A0A6L3YBS8"/>
<name>A0A6L3YBS8_9HYPH</name>
<evidence type="ECO:0000313" key="1">
    <source>
        <dbReference type="EMBL" id="KAB2681418.1"/>
    </source>
</evidence>
<dbReference type="RefSeq" id="WP_151652565.1">
    <property type="nucleotide sequence ID" value="NZ_WBVX01000023.1"/>
</dbReference>
<gene>
    <name evidence="1" type="ORF">F9L08_19240</name>
</gene>
<comment type="caution">
    <text evidence="1">The sequence shown here is derived from an EMBL/GenBank/DDBJ whole genome shotgun (WGS) entry which is preliminary data.</text>
</comment>
<dbReference type="Proteomes" id="UP000481643">
    <property type="component" value="Unassembled WGS sequence"/>
</dbReference>